<dbReference type="AlphaFoldDB" id="F4LNI2"/>
<dbReference type="eggNOG" id="COG0607">
    <property type="taxonomic scope" value="Bacteria"/>
</dbReference>
<evidence type="ECO:0000259" key="2">
    <source>
        <dbReference type="PROSITE" id="PS50206"/>
    </source>
</evidence>
<gene>
    <name evidence="3" type="ordered locus">Trebr_0389</name>
</gene>
<accession>F4LNI2</accession>
<dbReference type="PROSITE" id="PS00380">
    <property type="entry name" value="RHODANESE_1"/>
    <property type="match status" value="1"/>
</dbReference>
<dbReference type="KEGG" id="tbe:Trebr_0389"/>
<dbReference type="SMART" id="SM00450">
    <property type="entry name" value="RHOD"/>
    <property type="match status" value="1"/>
</dbReference>
<dbReference type="Proteomes" id="UP000006546">
    <property type="component" value="Chromosome"/>
</dbReference>
<feature type="domain" description="Rhodanese" evidence="2">
    <location>
        <begin position="41"/>
        <end position="127"/>
    </location>
</feature>
<dbReference type="SUPFAM" id="SSF52821">
    <property type="entry name" value="Rhodanese/Cell cycle control phosphatase"/>
    <property type="match status" value="1"/>
</dbReference>
<feature type="chain" id="PRO_5003311021" evidence="1">
    <location>
        <begin position="20"/>
        <end position="130"/>
    </location>
</feature>
<evidence type="ECO:0000313" key="3">
    <source>
        <dbReference type="EMBL" id="AEE15836.1"/>
    </source>
</evidence>
<dbReference type="InterPro" id="IPR050229">
    <property type="entry name" value="GlpE_sulfurtransferase"/>
</dbReference>
<proteinExistence type="predicted"/>
<organism evidence="3 4">
    <name type="scientific">Treponema brennaborense (strain DSM 12168 / CIP 105900 / DD5/3)</name>
    <dbReference type="NCBI Taxonomy" id="906968"/>
    <lineage>
        <taxon>Bacteria</taxon>
        <taxon>Pseudomonadati</taxon>
        <taxon>Spirochaetota</taxon>
        <taxon>Spirochaetia</taxon>
        <taxon>Spirochaetales</taxon>
        <taxon>Treponemataceae</taxon>
        <taxon>Treponema</taxon>
    </lineage>
</organism>
<dbReference type="Gene3D" id="3.40.250.10">
    <property type="entry name" value="Rhodanese-like domain"/>
    <property type="match status" value="1"/>
</dbReference>
<dbReference type="PANTHER" id="PTHR43031">
    <property type="entry name" value="FAD-DEPENDENT OXIDOREDUCTASE"/>
    <property type="match status" value="1"/>
</dbReference>
<dbReference type="InterPro" id="IPR036873">
    <property type="entry name" value="Rhodanese-like_dom_sf"/>
</dbReference>
<protein>
    <submittedName>
        <fullName evidence="3">Rhodanese-like protein</fullName>
    </submittedName>
</protein>
<dbReference type="EMBL" id="CP002696">
    <property type="protein sequence ID" value="AEE15836.1"/>
    <property type="molecule type" value="Genomic_DNA"/>
</dbReference>
<dbReference type="GO" id="GO:0004792">
    <property type="term" value="F:thiosulfate-cyanide sulfurtransferase activity"/>
    <property type="evidence" value="ECO:0007669"/>
    <property type="project" value="InterPro"/>
</dbReference>
<keyword evidence="1" id="KW-0732">Signal</keyword>
<keyword evidence="4" id="KW-1185">Reference proteome</keyword>
<dbReference type="CDD" id="cd00158">
    <property type="entry name" value="RHOD"/>
    <property type="match status" value="1"/>
</dbReference>
<dbReference type="InterPro" id="IPR001763">
    <property type="entry name" value="Rhodanese-like_dom"/>
</dbReference>
<evidence type="ECO:0000313" key="4">
    <source>
        <dbReference type="Proteomes" id="UP000006546"/>
    </source>
</evidence>
<dbReference type="STRING" id="906968.Trebr_0389"/>
<feature type="signal peptide" evidence="1">
    <location>
        <begin position="1"/>
        <end position="19"/>
    </location>
</feature>
<dbReference type="RefSeq" id="WP_013757555.1">
    <property type="nucleotide sequence ID" value="NC_015500.1"/>
</dbReference>
<dbReference type="InterPro" id="IPR001307">
    <property type="entry name" value="Thiosulphate_STrfase_CS"/>
</dbReference>
<dbReference type="PANTHER" id="PTHR43031:SF1">
    <property type="entry name" value="PYRIDINE NUCLEOTIDE-DISULPHIDE OXIDOREDUCTASE"/>
    <property type="match status" value="1"/>
</dbReference>
<dbReference type="PROSITE" id="PS50206">
    <property type="entry name" value="RHODANESE_3"/>
    <property type="match status" value="1"/>
</dbReference>
<evidence type="ECO:0000256" key="1">
    <source>
        <dbReference type="SAM" id="SignalP"/>
    </source>
</evidence>
<dbReference type="OrthoDB" id="9800872at2"/>
<sequence>MKYLLAAAVLTLAVFAASAQTEKGTGGYRKIGAEQAKTMMDSGTPIIVDVRTPAEYEAGHVPGAILLPNETVADKKPAVLNDTNATVLVYCRSGRRSAEAARKLIKLGYTNVYDFGGIIDWPYETVTGKE</sequence>
<reference evidence="4" key="1">
    <citation type="submission" date="2011-04" db="EMBL/GenBank/DDBJ databases">
        <title>The complete genome of Treponema brennaborense DSM 12168.</title>
        <authorList>
            <person name="Lucas S."/>
            <person name="Han J."/>
            <person name="Lapidus A."/>
            <person name="Bruce D."/>
            <person name="Goodwin L."/>
            <person name="Pitluck S."/>
            <person name="Peters L."/>
            <person name="Kyrpides N."/>
            <person name="Mavromatis K."/>
            <person name="Ivanova N."/>
            <person name="Mikhailova N."/>
            <person name="Pagani I."/>
            <person name="Teshima H."/>
            <person name="Detter J.C."/>
            <person name="Tapia R."/>
            <person name="Han C."/>
            <person name="Land M."/>
            <person name="Hauser L."/>
            <person name="Markowitz V."/>
            <person name="Cheng J.-F."/>
            <person name="Hugenholtz P."/>
            <person name="Woyke T."/>
            <person name="Wu D."/>
            <person name="Gronow S."/>
            <person name="Wellnitz S."/>
            <person name="Brambilla E."/>
            <person name="Klenk H.-P."/>
            <person name="Eisen J.A."/>
        </authorList>
    </citation>
    <scope>NUCLEOTIDE SEQUENCE [LARGE SCALE GENOMIC DNA]</scope>
    <source>
        <strain evidence="4">DSM 12168 / CIP 105900 / DD5/3</strain>
    </source>
</reference>
<dbReference type="Pfam" id="PF00581">
    <property type="entry name" value="Rhodanese"/>
    <property type="match status" value="1"/>
</dbReference>
<name>F4LNI2_TREBD</name>
<dbReference type="HOGENOM" id="CLU_089574_1_0_12"/>